<dbReference type="PANTHER" id="PTHR42967:SF1">
    <property type="entry name" value="MBL FOLD METALLO-HYDROLASE"/>
    <property type="match status" value="1"/>
</dbReference>
<dbReference type="SUPFAM" id="SSF56281">
    <property type="entry name" value="Metallo-hydrolase/oxidoreductase"/>
    <property type="match status" value="1"/>
</dbReference>
<organism evidence="1 2">
    <name type="scientific">Candidatus Kuenenbacteria bacterium CG10_big_fil_rev_8_21_14_0_10_36_11</name>
    <dbReference type="NCBI Taxonomy" id="1974618"/>
    <lineage>
        <taxon>Bacteria</taxon>
        <taxon>Candidatus Kueneniibacteriota</taxon>
    </lineage>
</organism>
<evidence type="ECO:0000313" key="1">
    <source>
        <dbReference type="EMBL" id="PIT89762.1"/>
    </source>
</evidence>
<dbReference type="AlphaFoldDB" id="A0A2M6WAC3"/>
<proteinExistence type="predicted"/>
<dbReference type="Proteomes" id="UP000231464">
    <property type="component" value="Unassembled WGS sequence"/>
</dbReference>
<protein>
    <submittedName>
        <fullName evidence="1">Lactamase</fullName>
    </submittedName>
</protein>
<sequence length="222" mass="24907">MYIQWFGQSFFKITTKNSLGQELTLAIDPFNKNYGLKVPNKFGADIALITHDHEDHNNLEIIKGTEITPEPFVISGPGEYEVKGVMIYGVPSFHDDENGTKLGDNTIYIIEAENMWLAHLGDLGQKKLSEKQLEHLEGVDVLFVPIGGTYTIDAKIAGQIISEIEPKIIIPMHYKIPDLNIALDGVEKFIKEIGLKPEQTDKLRLVKKDLPAEETKLVILQP</sequence>
<evidence type="ECO:0000313" key="2">
    <source>
        <dbReference type="Proteomes" id="UP000231464"/>
    </source>
</evidence>
<dbReference type="EMBL" id="PFBP01000036">
    <property type="protein sequence ID" value="PIT89762.1"/>
    <property type="molecule type" value="Genomic_DNA"/>
</dbReference>
<dbReference type="Pfam" id="PF13483">
    <property type="entry name" value="Lactamase_B_3"/>
    <property type="match status" value="1"/>
</dbReference>
<reference evidence="2" key="1">
    <citation type="submission" date="2017-09" db="EMBL/GenBank/DDBJ databases">
        <title>Depth-based differentiation of microbial function through sediment-hosted aquifers and enrichment of novel symbionts in the deep terrestrial subsurface.</title>
        <authorList>
            <person name="Probst A.J."/>
            <person name="Ladd B."/>
            <person name="Jarett J.K."/>
            <person name="Geller-Mcgrath D.E."/>
            <person name="Sieber C.M.K."/>
            <person name="Emerson J.B."/>
            <person name="Anantharaman K."/>
            <person name="Thomas B.C."/>
            <person name="Malmstrom R."/>
            <person name="Stieglmeier M."/>
            <person name="Klingl A."/>
            <person name="Woyke T."/>
            <person name="Ryan C.M."/>
            <person name="Banfield J.F."/>
        </authorList>
    </citation>
    <scope>NUCLEOTIDE SEQUENCE [LARGE SCALE GENOMIC DNA]</scope>
</reference>
<dbReference type="PANTHER" id="PTHR42967">
    <property type="entry name" value="METAL DEPENDENT HYDROLASE"/>
    <property type="match status" value="1"/>
</dbReference>
<gene>
    <name evidence="1" type="ORF">COU23_02200</name>
</gene>
<dbReference type="Gene3D" id="3.60.15.10">
    <property type="entry name" value="Ribonuclease Z/Hydroxyacylglutathione hydrolase-like"/>
    <property type="match status" value="1"/>
</dbReference>
<name>A0A2M6WAC3_9BACT</name>
<comment type="caution">
    <text evidence="1">The sequence shown here is derived from an EMBL/GenBank/DDBJ whole genome shotgun (WGS) entry which is preliminary data.</text>
</comment>
<dbReference type="InterPro" id="IPR036866">
    <property type="entry name" value="RibonucZ/Hydroxyglut_hydro"/>
</dbReference>
<accession>A0A2M6WAC3</accession>